<dbReference type="Gene3D" id="3.40.50.2300">
    <property type="match status" value="1"/>
</dbReference>
<dbReference type="InterPro" id="IPR028082">
    <property type="entry name" value="Peripla_BP_I"/>
</dbReference>
<dbReference type="SUPFAM" id="SSF53822">
    <property type="entry name" value="Periplasmic binding protein-like I"/>
    <property type="match status" value="1"/>
</dbReference>
<accession>A0A915L3Y9</accession>
<dbReference type="Proteomes" id="UP000887565">
    <property type="component" value="Unplaced"/>
</dbReference>
<keyword evidence="1" id="KW-1185">Reference proteome</keyword>
<sequence>MYLYGLTLNKTISQQLDFYSGINIMNAAKFTTFDGAVGPVTINNNSEKVPKYKAGQLQVRNSTITYFMQLGPNSNSSNAYSIEDEKVIFMQVHYCHWPSNYLMKKDAYC</sequence>
<dbReference type="AlphaFoldDB" id="A0A915L3Y9"/>
<organism evidence="1 2">
    <name type="scientific">Romanomermis culicivorax</name>
    <name type="common">Nematode worm</name>
    <dbReference type="NCBI Taxonomy" id="13658"/>
    <lineage>
        <taxon>Eukaryota</taxon>
        <taxon>Metazoa</taxon>
        <taxon>Ecdysozoa</taxon>
        <taxon>Nematoda</taxon>
        <taxon>Enoplea</taxon>
        <taxon>Dorylaimia</taxon>
        <taxon>Mermithida</taxon>
        <taxon>Mermithoidea</taxon>
        <taxon>Mermithidae</taxon>
        <taxon>Romanomermis</taxon>
    </lineage>
</organism>
<evidence type="ECO:0000313" key="1">
    <source>
        <dbReference type="Proteomes" id="UP000887565"/>
    </source>
</evidence>
<name>A0A915L3Y9_ROMCU</name>
<dbReference type="WBParaSite" id="nRc.2.0.1.t45794-RA">
    <property type="protein sequence ID" value="nRc.2.0.1.t45794-RA"/>
    <property type="gene ID" value="nRc.2.0.1.g45794"/>
</dbReference>
<protein>
    <submittedName>
        <fullName evidence="2">Uncharacterized protein</fullName>
    </submittedName>
</protein>
<reference evidence="2" key="1">
    <citation type="submission" date="2022-11" db="UniProtKB">
        <authorList>
            <consortium name="WormBaseParasite"/>
        </authorList>
    </citation>
    <scope>IDENTIFICATION</scope>
</reference>
<evidence type="ECO:0000313" key="2">
    <source>
        <dbReference type="WBParaSite" id="nRc.2.0.1.t45794-RA"/>
    </source>
</evidence>
<proteinExistence type="predicted"/>